<dbReference type="Proteomes" id="UP001057402">
    <property type="component" value="Chromosome 3"/>
</dbReference>
<keyword evidence="2" id="KW-1185">Reference proteome</keyword>
<reference evidence="2" key="1">
    <citation type="journal article" date="2023" name="Front. Plant Sci.">
        <title>Chromosomal-level genome assembly of Melastoma candidum provides insights into trichome evolution.</title>
        <authorList>
            <person name="Zhong Y."/>
            <person name="Wu W."/>
            <person name="Sun C."/>
            <person name="Zou P."/>
            <person name="Liu Y."/>
            <person name="Dai S."/>
            <person name="Zhou R."/>
        </authorList>
    </citation>
    <scope>NUCLEOTIDE SEQUENCE [LARGE SCALE GENOMIC DNA]</scope>
</reference>
<accession>A0ACB9RP07</accession>
<protein>
    <submittedName>
        <fullName evidence="1">Uncharacterized protein</fullName>
    </submittedName>
</protein>
<evidence type="ECO:0000313" key="2">
    <source>
        <dbReference type="Proteomes" id="UP001057402"/>
    </source>
</evidence>
<gene>
    <name evidence="1" type="ORF">MLD38_006751</name>
</gene>
<name>A0ACB9RP07_9MYRT</name>
<dbReference type="EMBL" id="CM042882">
    <property type="protein sequence ID" value="KAI4380574.1"/>
    <property type="molecule type" value="Genomic_DNA"/>
</dbReference>
<sequence length="492" mass="55679">MFRDHVQLRGRRIAGDGDPVTAYRRQKVKEAMLHAWTSYEKYAWGYDELQPLTKNGENSFGGLGITIVDSLSTLYIMDLKEQFHRAKDWVANSLDFDKNYNAKVFETVIRSVGGLVSAYDLSGEKVFLDKARDIADRLLPAWNTKKGIPLNSINLATGKAHNWDSNQGSSVLAEIGTSQLEFTALSQRTNNPKYQRKVFTSADPFKKQHLGSTSLVADCCFQAENVIKVLNDNSPANGLLPLLIDPNTGRPSSSDISFGAMGDSYYEYLLKAWIQGNKTQAVKFYRGMWEKSMKGLWGLVRKSSPSGYVYICDKRGDQLTRRMQELACFTPGMLALGSSGYAPSEAEKMMSLAEELGRTCYNFYQTTTTKLAGETYEFVPGKDMVVSEAFNQQRPETVESMFYLWRLTGKNKYREWGWNIFQAFENNCRVDTGYVGVKDVNSGGRDNEMQSFFLAETLKYLYLLFSPPTVIPLDQWVFNTEAHPLKIVPRRS</sequence>
<organism evidence="1 2">
    <name type="scientific">Melastoma candidum</name>
    <dbReference type="NCBI Taxonomy" id="119954"/>
    <lineage>
        <taxon>Eukaryota</taxon>
        <taxon>Viridiplantae</taxon>
        <taxon>Streptophyta</taxon>
        <taxon>Embryophyta</taxon>
        <taxon>Tracheophyta</taxon>
        <taxon>Spermatophyta</taxon>
        <taxon>Magnoliopsida</taxon>
        <taxon>eudicotyledons</taxon>
        <taxon>Gunneridae</taxon>
        <taxon>Pentapetalae</taxon>
        <taxon>rosids</taxon>
        <taxon>malvids</taxon>
        <taxon>Myrtales</taxon>
        <taxon>Melastomataceae</taxon>
        <taxon>Melastomatoideae</taxon>
        <taxon>Melastomateae</taxon>
        <taxon>Melastoma</taxon>
    </lineage>
</organism>
<comment type="caution">
    <text evidence="1">The sequence shown here is derived from an EMBL/GenBank/DDBJ whole genome shotgun (WGS) entry which is preliminary data.</text>
</comment>
<proteinExistence type="predicted"/>
<evidence type="ECO:0000313" key="1">
    <source>
        <dbReference type="EMBL" id="KAI4380574.1"/>
    </source>
</evidence>